<evidence type="ECO:0000313" key="2">
    <source>
        <dbReference type="EMBL" id="SHG69244.1"/>
    </source>
</evidence>
<dbReference type="RefSeq" id="WP_073100891.1">
    <property type="nucleotide sequence ID" value="NZ_FQXE01000001.1"/>
</dbReference>
<reference evidence="2 3" key="1">
    <citation type="submission" date="2016-11" db="EMBL/GenBank/DDBJ databases">
        <authorList>
            <person name="Jaros S."/>
            <person name="Januszkiewicz K."/>
            <person name="Wedrychowicz H."/>
        </authorList>
    </citation>
    <scope>NUCLEOTIDE SEQUENCE [LARGE SCALE GENOMIC DNA]</scope>
    <source>
        <strain evidence="2 3">CGMCC 1.10190</strain>
    </source>
</reference>
<dbReference type="AlphaFoldDB" id="A0A1M5LVW7"/>
<proteinExistence type="predicted"/>
<accession>A0A1M5LVW7</accession>
<dbReference type="Gene3D" id="3.10.20.440">
    <property type="entry name" value="2Fe-2S iron-sulphur cluster binding domain, sarcosine oxidase, alpha subunit, N-terminal domain"/>
    <property type="match status" value="1"/>
</dbReference>
<keyword evidence="3" id="KW-1185">Reference proteome</keyword>
<dbReference type="EMBL" id="FQXE01000001">
    <property type="protein sequence ID" value="SHG69244.1"/>
    <property type="molecule type" value="Genomic_DNA"/>
</dbReference>
<dbReference type="GO" id="GO:0016491">
    <property type="term" value="F:oxidoreductase activity"/>
    <property type="evidence" value="ECO:0007669"/>
    <property type="project" value="UniProtKB-KW"/>
</dbReference>
<dbReference type="STRING" id="658167.SAMN04488135_10161"/>
<dbReference type="InterPro" id="IPR042204">
    <property type="entry name" value="2Fe-2S-bd_N"/>
</dbReference>
<evidence type="ECO:0000256" key="1">
    <source>
        <dbReference type="ARBA" id="ARBA00023002"/>
    </source>
</evidence>
<sequence>MFHSLPEAAQKSLAVTIDGHAVACREGDSVAAALLTQGVTACRTTAVSGAWRAPFCMMGVCYDCLVMIDGTPNLQACMTPVCAGMRIERQLGPRKVTA</sequence>
<organism evidence="2 3">
    <name type="scientific">Pollutimonas bauzanensis</name>
    <dbReference type="NCBI Taxonomy" id="658167"/>
    <lineage>
        <taxon>Bacteria</taxon>
        <taxon>Pseudomonadati</taxon>
        <taxon>Pseudomonadota</taxon>
        <taxon>Betaproteobacteria</taxon>
        <taxon>Burkholderiales</taxon>
        <taxon>Alcaligenaceae</taxon>
        <taxon>Pollutimonas</taxon>
    </lineage>
</organism>
<dbReference type="OrthoDB" id="573392at2"/>
<gene>
    <name evidence="2" type="ORF">SAMN04488135_10161</name>
</gene>
<dbReference type="GO" id="GO:0051536">
    <property type="term" value="F:iron-sulfur cluster binding"/>
    <property type="evidence" value="ECO:0007669"/>
    <property type="project" value="InterPro"/>
</dbReference>
<dbReference type="SUPFAM" id="SSF54292">
    <property type="entry name" value="2Fe-2S ferredoxin-like"/>
    <property type="match status" value="1"/>
</dbReference>
<dbReference type="InterPro" id="IPR036010">
    <property type="entry name" value="2Fe-2S_ferredoxin-like_sf"/>
</dbReference>
<name>A0A1M5LVW7_9BURK</name>
<keyword evidence="1" id="KW-0560">Oxidoreductase</keyword>
<dbReference type="Proteomes" id="UP000184226">
    <property type="component" value="Unassembled WGS sequence"/>
</dbReference>
<evidence type="ECO:0000313" key="3">
    <source>
        <dbReference type="Proteomes" id="UP000184226"/>
    </source>
</evidence>
<protein>
    <submittedName>
        <fullName evidence="2">2Fe-2S iron-sulfur cluster binding domain-containing protein</fullName>
    </submittedName>
</protein>
<dbReference type="Pfam" id="PF13510">
    <property type="entry name" value="Fer2_4"/>
    <property type="match status" value="1"/>
</dbReference>